<proteinExistence type="predicted"/>
<dbReference type="EMBL" id="CM044708">
    <property type="protein sequence ID" value="KAI5650306.1"/>
    <property type="molecule type" value="Genomic_DNA"/>
</dbReference>
<sequence length="425" mass="49812">MVFSHSQAEDIPLNPPQFSLMVPFWHISKLYWNLRLLLILLPLPSFPSTFTFWNGTTHRLHFIHADDYIRRKRDLENEVKELHSSKKSKLLDVRQRPPAHDQLGPLPKSNVLQKVESLGILVKPAKMLSPPEKRNKAKFCQFYKDHGHNTKQSTLKYNQFHARISTANLSMEIPMGTEVYVIYGYQKVVQECYFTTVKEIEKAEDSIEHNLILKLELEGEYELFILDNVQPDHTRHIRHNLLIDLRINLAELLVEYKDIFAWSSSDLGIIPWHIVEHNNNEVGYEALLAGLRIEKSLKLTHILKYLLCVQHMILAFSNVKFEKVPREQNTRADMLSKLNAGEHIDDTWQESFAQEKNQHGFPIRDFNLNETLPDDPTHYICPICFFGNRLLRNIAFNEDQNVKIMHEHFVLINELREMATKRDAH</sequence>
<organism evidence="1 2">
    <name type="scientific">Catharanthus roseus</name>
    <name type="common">Madagascar periwinkle</name>
    <name type="synonym">Vinca rosea</name>
    <dbReference type="NCBI Taxonomy" id="4058"/>
    <lineage>
        <taxon>Eukaryota</taxon>
        <taxon>Viridiplantae</taxon>
        <taxon>Streptophyta</taxon>
        <taxon>Embryophyta</taxon>
        <taxon>Tracheophyta</taxon>
        <taxon>Spermatophyta</taxon>
        <taxon>Magnoliopsida</taxon>
        <taxon>eudicotyledons</taxon>
        <taxon>Gunneridae</taxon>
        <taxon>Pentapetalae</taxon>
        <taxon>asterids</taxon>
        <taxon>lamiids</taxon>
        <taxon>Gentianales</taxon>
        <taxon>Apocynaceae</taxon>
        <taxon>Rauvolfioideae</taxon>
        <taxon>Vinceae</taxon>
        <taxon>Catharanthinae</taxon>
        <taxon>Catharanthus</taxon>
    </lineage>
</organism>
<keyword evidence="2" id="KW-1185">Reference proteome</keyword>
<evidence type="ECO:0000313" key="2">
    <source>
        <dbReference type="Proteomes" id="UP001060085"/>
    </source>
</evidence>
<protein>
    <submittedName>
        <fullName evidence="1">Uncharacterized protein</fullName>
    </submittedName>
</protein>
<reference evidence="2" key="1">
    <citation type="journal article" date="2023" name="Nat. Plants">
        <title>Single-cell RNA sequencing provides a high-resolution roadmap for understanding the multicellular compartmentation of specialized metabolism.</title>
        <authorList>
            <person name="Sun S."/>
            <person name="Shen X."/>
            <person name="Li Y."/>
            <person name="Li Y."/>
            <person name="Wang S."/>
            <person name="Li R."/>
            <person name="Zhang H."/>
            <person name="Shen G."/>
            <person name="Guo B."/>
            <person name="Wei J."/>
            <person name="Xu J."/>
            <person name="St-Pierre B."/>
            <person name="Chen S."/>
            <person name="Sun C."/>
        </authorList>
    </citation>
    <scope>NUCLEOTIDE SEQUENCE [LARGE SCALE GENOMIC DNA]</scope>
</reference>
<comment type="caution">
    <text evidence="1">The sequence shown here is derived from an EMBL/GenBank/DDBJ whole genome shotgun (WGS) entry which is preliminary data.</text>
</comment>
<accession>A0ACB9ZU17</accession>
<dbReference type="Proteomes" id="UP001060085">
    <property type="component" value="Linkage Group LG08"/>
</dbReference>
<gene>
    <name evidence="1" type="ORF">M9H77_36311</name>
</gene>
<evidence type="ECO:0000313" key="1">
    <source>
        <dbReference type="EMBL" id="KAI5650306.1"/>
    </source>
</evidence>
<name>A0ACB9ZU17_CATRO</name>